<comment type="similarity">
    <text evidence="1 4">Belongs to the glycosyl hydrolase 25 family.</text>
</comment>
<dbReference type="PROSITE" id="PS51904">
    <property type="entry name" value="GLYCOSYL_HYDROL_F25_2"/>
    <property type="match status" value="1"/>
</dbReference>
<keyword evidence="5" id="KW-0472">Membrane</keyword>
<dbReference type="InterPro" id="IPR008270">
    <property type="entry name" value="Glyco_hydro_25_AS"/>
</dbReference>
<dbReference type="InterPro" id="IPR018077">
    <property type="entry name" value="Glyco_hydro_fam25_subgr"/>
</dbReference>
<dbReference type="PROSITE" id="PS00953">
    <property type="entry name" value="GLYCOSYL_HYDROL_F25_1"/>
    <property type="match status" value="1"/>
</dbReference>
<evidence type="ECO:0000256" key="5">
    <source>
        <dbReference type="SAM" id="Phobius"/>
    </source>
</evidence>
<gene>
    <name evidence="6" type="ORF">EI291_21690</name>
</gene>
<organism evidence="6 7">
    <name type="scientific">Hymenobacter rigui</name>
    <dbReference type="NCBI Taxonomy" id="334424"/>
    <lineage>
        <taxon>Bacteria</taxon>
        <taxon>Pseudomonadati</taxon>
        <taxon>Bacteroidota</taxon>
        <taxon>Cytophagia</taxon>
        <taxon>Cytophagales</taxon>
        <taxon>Hymenobacteraceae</taxon>
        <taxon>Hymenobacter</taxon>
    </lineage>
</organism>
<dbReference type="EC" id="3.2.1.17" evidence="4"/>
<reference evidence="6 7" key="1">
    <citation type="submission" date="2018-12" db="EMBL/GenBank/DDBJ databases">
        <authorList>
            <person name="Feng G."/>
            <person name="Zhu H."/>
        </authorList>
    </citation>
    <scope>NUCLEOTIDE SEQUENCE [LARGE SCALE GENOMIC DNA]</scope>
    <source>
        <strain evidence="6 7">KCTC 12533</strain>
    </source>
</reference>
<dbReference type="Proteomes" id="UP000273500">
    <property type="component" value="Unassembled WGS sequence"/>
</dbReference>
<comment type="caution">
    <text evidence="6">The sequence shown here is derived from an EMBL/GenBank/DDBJ whole genome shotgun (WGS) entry which is preliminary data.</text>
</comment>
<accession>A0A428KBY1</accession>
<feature type="transmembrane region" description="Helical" evidence="5">
    <location>
        <begin position="110"/>
        <end position="130"/>
    </location>
</feature>
<keyword evidence="5" id="KW-1133">Transmembrane helix</keyword>
<dbReference type="PANTHER" id="PTHR34135:SF2">
    <property type="entry name" value="LYSOZYME"/>
    <property type="match status" value="1"/>
</dbReference>
<proteinExistence type="inferred from homology"/>
<dbReference type="EMBL" id="RWIT01000023">
    <property type="protein sequence ID" value="RSK43722.1"/>
    <property type="molecule type" value="Genomic_DNA"/>
</dbReference>
<dbReference type="CDD" id="cd06524">
    <property type="entry name" value="GH25_YegX-like"/>
    <property type="match status" value="1"/>
</dbReference>
<evidence type="ECO:0000313" key="6">
    <source>
        <dbReference type="EMBL" id="RSK43722.1"/>
    </source>
</evidence>
<evidence type="ECO:0000256" key="4">
    <source>
        <dbReference type="RuleBase" id="RU361176"/>
    </source>
</evidence>
<dbReference type="PANTHER" id="PTHR34135">
    <property type="entry name" value="LYSOZYME"/>
    <property type="match status" value="1"/>
</dbReference>
<evidence type="ECO:0000256" key="3">
    <source>
        <dbReference type="ARBA" id="ARBA00023295"/>
    </source>
</evidence>
<dbReference type="SMART" id="SM00641">
    <property type="entry name" value="Glyco_25"/>
    <property type="match status" value="1"/>
</dbReference>
<dbReference type="GO" id="GO:0016998">
    <property type="term" value="P:cell wall macromolecule catabolic process"/>
    <property type="evidence" value="ECO:0007669"/>
    <property type="project" value="InterPro"/>
</dbReference>
<keyword evidence="3 4" id="KW-0326">Glycosidase</keyword>
<dbReference type="GO" id="GO:0009253">
    <property type="term" value="P:peptidoglycan catabolic process"/>
    <property type="evidence" value="ECO:0007669"/>
    <property type="project" value="InterPro"/>
</dbReference>
<evidence type="ECO:0000313" key="7">
    <source>
        <dbReference type="Proteomes" id="UP000273500"/>
    </source>
</evidence>
<dbReference type="InterPro" id="IPR017853">
    <property type="entry name" value="GH"/>
</dbReference>
<sequence>MRMRRSSSGQPYAATRYSRIWASVMPCSSRIRCPDSSRASSDECDSVGISRRKYSCKSAKKAGASSGNLPPFRAVGAPEKRLVTLPLATTALRMPASARTRRSAAAPRPYWRRMLPLALLLLLMAGLVWYGRHQRQVNRYARRVYATLISRYLTGHEKTPLLEGYSVHGIDVSAYQGRIDWPLVANHRVRFAFIKATEGVTLRDNRFQRNWRGARAAGIYRGAYHYFQPNYDATKQANLFTRTVPLAPGDLPPVLDVEHAEFHDVAQMRRGVATWLRLVERHYGVRPILYSNYSFYKRHLAGHFDNYPLWLAHYEVSQPSLPREKWIIWQHSDEAYVPGIRGTVDFNVFQGNFQRLLAMRIPARGRGAVPN</sequence>
<evidence type="ECO:0000256" key="1">
    <source>
        <dbReference type="ARBA" id="ARBA00010646"/>
    </source>
</evidence>
<protein>
    <recommendedName>
        <fullName evidence="4">Lysozyme</fullName>
        <ecNumber evidence="4">3.2.1.17</ecNumber>
    </recommendedName>
</protein>
<keyword evidence="5" id="KW-0812">Transmembrane</keyword>
<keyword evidence="7" id="KW-1185">Reference proteome</keyword>
<keyword evidence="2 4" id="KW-0378">Hydrolase</keyword>
<dbReference type="Pfam" id="PF01183">
    <property type="entry name" value="Glyco_hydro_25"/>
    <property type="match status" value="1"/>
</dbReference>
<dbReference type="SUPFAM" id="SSF51445">
    <property type="entry name" value="(Trans)glycosidases"/>
    <property type="match status" value="1"/>
</dbReference>
<dbReference type="Gene3D" id="3.20.20.80">
    <property type="entry name" value="Glycosidases"/>
    <property type="match status" value="1"/>
</dbReference>
<dbReference type="AlphaFoldDB" id="A0A428KBY1"/>
<dbReference type="GO" id="GO:0016052">
    <property type="term" value="P:carbohydrate catabolic process"/>
    <property type="evidence" value="ECO:0007669"/>
    <property type="project" value="TreeGrafter"/>
</dbReference>
<name>A0A428KBY1_9BACT</name>
<dbReference type="GO" id="GO:0003796">
    <property type="term" value="F:lysozyme activity"/>
    <property type="evidence" value="ECO:0007669"/>
    <property type="project" value="UniProtKB-EC"/>
</dbReference>
<evidence type="ECO:0000256" key="2">
    <source>
        <dbReference type="ARBA" id="ARBA00022801"/>
    </source>
</evidence>
<comment type="catalytic activity">
    <reaction evidence="4">
        <text>Hydrolysis of (1-&gt;4)-beta-linkages between N-acetylmuramic acid and N-acetyl-D-glucosamine residues in a peptidoglycan and between N-acetyl-D-glucosamine residues in chitodextrins.</text>
        <dbReference type="EC" id="3.2.1.17"/>
    </reaction>
</comment>
<dbReference type="InterPro" id="IPR002053">
    <property type="entry name" value="Glyco_hydro_25"/>
</dbReference>
<dbReference type="OrthoDB" id="9798192at2"/>